<dbReference type="Pfam" id="PF10566">
    <property type="entry name" value="Glyco_hydro_97"/>
    <property type="match status" value="1"/>
</dbReference>
<organism evidence="10">
    <name type="scientific">uncultured Prevotella sp</name>
    <dbReference type="NCBI Taxonomy" id="159272"/>
    <lineage>
        <taxon>Bacteria</taxon>
        <taxon>Pseudomonadati</taxon>
        <taxon>Bacteroidota</taxon>
        <taxon>Bacteroidia</taxon>
        <taxon>Bacteroidales</taxon>
        <taxon>Prevotellaceae</taxon>
        <taxon>Prevotella</taxon>
        <taxon>environmental samples</taxon>
    </lineage>
</organism>
<dbReference type="Pfam" id="PF14509">
    <property type="entry name" value="GH97_C"/>
    <property type="match status" value="1"/>
</dbReference>
<evidence type="ECO:0000256" key="4">
    <source>
        <dbReference type="ARBA" id="ARBA00022837"/>
    </source>
</evidence>
<protein>
    <submittedName>
        <fullName evidence="10">Alpha-glucosidase</fullName>
    </submittedName>
</protein>
<dbReference type="InterPro" id="IPR013785">
    <property type="entry name" value="Aldolase_TIM"/>
</dbReference>
<evidence type="ECO:0000256" key="1">
    <source>
        <dbReference type="ARBA" id="ARBA00001913"/>
    </source>
</evidence>
<keyword evidence="5" id="KW-0326">Glycosidase</keyword>
<gene>
    <name evidence="10" type="ORF">Prevot485_3440</name>
</gene>
<name>A0A6G8F1N4_9BACT</name>
<dbReference type="Gene3D" id="2.70.98.10">
    <property type="match status" value="1"/>
</dbReference>
<reference evidence="10" key="1">
    <citation type="journal article" date="2020" name="J. ISSAAS">
        <title>Lactobacilli and other gastrointestinal microbiota of Peromyscus leucopus, reservoir host for agents of Lyme disease and other zoonoses in North America.</title>
        <authorList>
            <person name="Milovic A."/>
            <person name="Bassam K."/>
            <person name="Shao H."/>
            <person name="Chatzistamou I."/>
            <person name="Tufts D.M."/>
            <person name="Diuk-Wasser M."/>
            <person name="Barbour A.G."/>
        </authorList>
    </citation>
    <scope>NUCLEOTIDE SEQUENCE</scope>
    <source>
        <strain evidence="10">LL70</strain>
    </source>
</reference>
<sequence>MKKTIYTLLLLIAGTVSSSAEPVTLNSPDGKLTVKIDDTNEQLTYSVSYEGKEMLRTSRLGILTEMGDYTQQVKITNTRQRKVSTSYTMTGTKTSGNNYEANALDLEVTARNVSRPMTVEMQVSNNNIAYRYHLKGAKTNDRDEPRRTTILKETSSFNFPSHTTTFICPQIDGDHKGWMSTKPSYEEEYIADAPMTDKSKYGKGYTFPCLFHIGDDGWVLVSETGVGSNYCGGHLSDYEPTNGYTLSFPDATELHGLGSTTPAISLPGHTPWRTITVGNTLKPIAETTISYDVVEEMYPAREKYKPGRYTWSWLIWQDNSINYKDQVEFIDVAAAMGFEYCLVDGFWDETIGRDNIEKLSKYAQSKGVSLLLWYNSNGYANDAPQTPRNCMNTSIAREKEMAWMESIGIKGIKVDFFGGDKQQTMQLYEDLLCDANRHGLQVIFHGCTLPRGWEKMYPNFVASEAVLASENVYFNEHHAKREGFELTMHPFCRNTVASMDWGGSIMNRFLSKDNKSRHKRYTSDTFEMASAIMNQTSIQCICMQKSNLTELEQFELDFLKAVPTTWNETMYIDGYPTKHAIMARRHGDNWYVAGLNGEDSPKTISINLPMFAGKEVTYYTDAAPKKGSTSPLTPIKKTIKVDKKGNAKITLQGFGGIIITDGI</sequence>
<dbReference type="InterPro" id="IPR052720">
    <property type="entry name" value="Glycosyl_hydrolase_97"/>
</dbReference>
<feature type="domain" description="Glycosyl-hydrolase 97 C-terminal oligomerisation" evidence="9">
    <location>
        <begin position="565"/>
        <end position="659"/>
    </location>
</feature>
<comment type="subunit">
    <text evidence="2">Monomer.</text>
</comment>
<dbReference type="PANTHER" id="PTHR35803">
    <property type="entry name" value="GLUCAN 1,4-ALPHA-GLUCOSIDASE SUSB-RELATED"/>
    <property type="match status" value="1"/>
</dbReference>
<evidence type="ECO:0000259" key="8">
    <source>
        <dbReference type="Pfam" id="PF14508"/>
    </source>
</evidence>
<evidence type="ECO:0000256" key="2">
    <source>
        <dbReference type="ARBA" id="ARBA00011245"/>
    </source>
</evidence>
<dbReference type="GO" id="GO:0030246">
    <property type="term" value="F:carbohydrate binding"/>
    <property type="evidence" value="ECO:0007669"/>
    <property type="project" value="InterPro"/>
</dbReference>
<feature type="signal peptide" evidence="6">
    <location>
        <begin position="1"/>
        <end position="20"/>
    </location>
</feature>
<dbReference type="InterPro" id="IPR029486">
    <property type="entry name" value="GH97_N"/>
</dbReference>
<keyword evidence="3" id="KW-0378">Hydrolase</keyword>
<evidence type="ECO:0000313" key="10">
    <source>
        <dbReference type="EMBL" id="QIM10245.1"/>
    </source>
</evidence>
<evidence type="ECO:0000256" key="3">
    <source>
        <dbReference type="ARBA" id="ARBA00022801"/>
    </source>
</evidence>
<dbReference type="InterPro" id="IPR014718">
    <property type="entry name" value="GH-type_carb-bd"/>
</dbReference>
<feature type="chain" id="PRO_5026285765" evidence="6">
    <location>
        <begin position="21"/>
        <end position="663"/>
    </location>
</feature>
<evidence type="ECO:0000256" key="5">
    <source>
        <dbReference type="ARBA" id="ARBA00023295"/>
    </source>
</evidence>
<feature type="domain" description="Glycosyl-hydrolase 97 N-terminal" evidence="8">
    <location>
        <begin position="25"/>
        <end position="295"/>
    </location>
</feature>
<evidence type="ECO:0000256" key="6">
    <source>
        <dbReference type="SAM" id="SignalP"/>
    </source>
</evidence>
<accession>A0A6G8F1N4</accession>
<dbReference type="EMBL" id="MN990733">
    <property type="protein sequence ID" value="QIM10245.1"/>
    <property type="molecule type" value="Genomic_DNA"/>
</dbReference>
<dbReference type="InterPro" id="IPR017853">
    <property type="entry name" value="GH"/>
</dbReference>
<proteinExistence type="predicted"/>
<dbReference type="GO" id="GO:0016798">
    <property type="term" value="F:hydrolase activity, acting on glycosyl bonds"/>
    <property type="evidence" value="ECO:0007669"/>
    <property type="project" value="UniProtKB-KW"/>
</dbReference>
<evidence type="ECO:0000259" key="9">
    <source>
        <dbReference type="Pfam" id="PF14509"/>
    </source>
</evidence>
<dbReference type="Pfam" id="PF14508">
    <property type="entry name" value="GH97_N"/>
    <property type="match status" value="1"/>
</dbReference>
<comment type="cofactor">
    <cofactor evidence="1">
        <name>Ca(2+)</name>
        <dbReference type="ChEBI" id="CHEBI:29108"/>
    </cofactor>
</comment>
<dbReference type="InterPro" id="IPR013780">
    <property type="entry name" value="Glyco_hydro_b"/>
</dbReference>
<dbReference type="AlphaFoldDB" id="A0A6G8F1N4"/>
<dbReference type="Gene3D" id="2.60.40.1180">
    <property type="entry name" value="Golgi alpha-mannosidase II"/>
    <property type="match status" value="1"/>
</dbReference>
<dbReference type="InterPro" id="IPR029483">
    <property type="entry name" value="GH97_C"/>
</dbReference>
<dbReference type="Gene3D" id="3.20.20.70">
    <property type="entry name" value="Aldolase class I"/>
    <property type="match status" value="1"/>
</dbReference>
<evidence type="ECO:0000259" key="7">
    <source>
        <dbReference type="Pfam" id="PF10566"/>
    </source>
</evidence>
<dbReference type="PANTHER" id="PTHR35803:SF2">
    <property type="entry name" value="RETAINING ALPHA-GALACTOSIDASE"/>
    <property type="match status" value="1"/>
</dbReference>
<dbReference type="InterPro" id="IPR019563">
    <property type="entry name" value="GH97_catalytic"/>
</dbReference>
<keyword evidence="4" id="KW-0106">Calcium</keyword>
<dbReference type="SUPFAM" id="SSF51445">
    <property type="entry name" value="(Trans)glycosidases"/>
    <property type="match status" value="1"/>
</dbReference>
<feature type="domain" description="Glycosyl-hydrolase 97 catalytic" evidence="7">
    <location>
        <begin position="318"/>
        <end position="466"/>
    </location>
</feature>
<keyword evidence="6" id="KW-0732">Signal</keyword>